<evidence type="ECO:0000313" key="3">
    <source>
        <dbReference type="Proteomes" id="UP000299084"/>
    </source>
</evidence>
<dbReference type="EMBL" id="JWIN03000029">
    <property type="protein sequence ID" value="KAB1256417.1"/>
    <property type="molecule type" value="Genomic_DNA"/>
</dbReference>
<feature type="region of interest" description="Disordered" evidence="1">
    <location>
        <begin position="1"/>
        <end position="24"/>
    </location>
</feature>
<feature type="compositionally biased region" description="Basic and acidic residues" evidence="1">
    <location>
        <begin position="153"/>
        <end position="164"/>
    </location>
</feature>
<protein>
    <submittedName>
        <fullName evidence="2">Uncharacterized protein</fullName>
    </submittedName>
</protein>
<name>A0A5N4CC28_CAMDR</name>
<evidence type="ECO:0000313" key="2">
    <source>
        <dbReference type="EMBL" id="KAB1256417.1"/>
    </source>
</evidence>
<keyword evidence="3" id="KW-1185">Reference proteome</keyword>
<reference evidence="2 3" key="1">
    <citation type="journal article" date="2019" name="Mol. Ecol. Resour.">
        <title>Improving Illumina assemblies with Hi-C and long reads: an example with the North African dromedary.</title>
        <authorList>
            <person name="Elbers J.P."/>
            <person name="Rogers M.F."/>
            <person name="Perelman P.L."/>
            <person name="Proskuryakova A.A."/>
            <person name="Serdyukova N.A."/>
            <person name="Johnson W.E."/>
            <person name="Horin P."/>
            <person name="Corander J."/>
            <person name="Murphy D."/>
            <person name="Burger P.A."/>
        </authorList>
    </citation>
    <scope>NUCLEOTIDE SEQUENCE [LARGE SCALE GENOMIC DNA]</scope>
    <source>
        <strain evidence="2">Drom800</strain>
        <tissue evidence="2">Blood</tissue>
    </source>
</reference>
<evidence type="ECO:0000256" key="1">
    <source>
        <dbReference type="SAM" id="MobiDB-lite"/>
    </source>
</evidence>
<feature type="region of interest" description="Disordered" evidence="1">
    <location>
        <begin position="123"/>
        <end position="172"/>
    </location>
</feature>
<gene>
    <name evidence="2" type="ORF">Cadr_000027197</name>
</gene>
<dbReference type="AlphaFoldDB" id="A0A5N4CC28"/>
<organism evidence="2 3">
    <name type="scientific">Camelus dromedarius</name>
    <name type="common">Dromedary</name>
    <name type="synonym">Arabian camel</name>
    <dbReference type="NCBI Taxonomy" id="9838"/>
    <lineage>
        <taxon>Eukaryota</taxon>
        <taxon>Metazoa</taxon>
        <taxon>Chordata</taxon>
        <taxon>Craniata</taxon>
        <taxon>Vertebrata</taxon>
        <taxon>Euteleostomi</taxon>
        <taxon>Mammalia</taxon>
        <taxon>Eutheria</taxon>
        <taxon>Laurasiatheria</taxon>
        <taxon>Artiodactyla</taxon>
        <taxon>Tylopoda</taxon>
        <taxon>Camelidae</taxon>
        <taxon>Camelus</taxon>
    </lineage>
</organism>
<proteinExistence type="predicted"/>
<accession>A0A5N4CC28</accession>
<sequence>MFLQRPVRCGGQEMTDVPSASPPRMGFTSEAPLTSWAVTLLWGLSRSGEAAQQTSRPLPTRCWLFHPQLQQLNISPDTMRGGNTALQEEELPILGTSSNKDSIYLFTDCLHKAALQTSTSIQSLLPEQPSERVAAQRKRERHSGVKQPAQGHRAIEGREGDPPRSHAALTGFPSCLGQSSDAVREDLVDAASDLPIVLDTRLVPRSLESQTLPGGRAGSHRGLASIPKSLLTSHSVDICYSGAGTQKFRQGHGGRKLFLVVQDLSTIELSHLKSAPICQMSPPKMTGKTDPTAVPKPGLRTALARQGAAWKARD</sequence>
<dbReference type="Proteomes" id="UP000299084">
    <property type="component" value="Unassembled WGS sequence"/>
</dbReference>
<comment type="caution">
    <text evidence="2">The sequence shown here is derived from an EMBL/GenBank/DDBJ whole genome shotgun (WGS) entry which is preliminary data.</text>
</comment>